<comment type="caution">
    <text evidence="3">The sequence shown here is derived from an EMBL/GenBank/DDBJ whole genome shotgun (WGS) entry which is preliminary data.</text>
</comment>
<protein>
    <recommendedName>
        <fullName evidence="2">Myb/SANT-like domain-containing protein</fullName>
    </recommendedName>
</protein>
<evidence type="ECO:0000313" key="3">
    <source>
        <dbReference type="EMBL" id="KAL0414918.1"/>
    </source>
</evidence>
<name>A0AAW2UEA3_SESRA</name>
<dbReference type="AlphaFoldDB" id="A0AAW2UEA3"/>
<gene>
    <name evidence="3" type="ORF">Sradi_1693500</name>
</gene>
<feature type="region of interest" description="Disordered" evidence="1">
    <location>
        <begin position="104"/>
        <end position="127"/>
    </location>
</feature>
<proteinExistence type="predicted"/>
<feature type="domain" description="Myb/SANT-like" evidence="2">
    <location>
        <begin position="130"/>
        <end position="227"/>
    </location>
</feature>
<evidence type="ECO:0000256" key="1">
    <source>
        <dbReference type="SAM" id="MobiDB-lite"/>
    </source>
</evidence>
<evidence type="ECO:0000259" key="2">
    <source>
        <dbReference type="Pfam" id="PF12776"/>
    </source>
</evidence>
<dbReference type="InterPro" id="IPR024752">
    <property type="entry name" value="Myb/SANT-like_dom"/>
</dbReference>
<dbReference type="PANTHER" id="PTHR46250:SF15">
    <property type="entry name" value="OS01G0523800 PROTEIN"/>
    <property type="match status" value="1"/>
</dbReference>
<accession>A0AAW2UEA3</accession>
<reference evidence="3" key="2">
    <citation type="journal article" date="2024" name="Plant">
        <title>Genomic evolution and insights into agronomic trait innovations of Sesamum species.</title>
        <authorList>
            <person name="Miao H."/>
            <person name="Wang L."/>
            <person name="Qu L."/>
            <person name="Liu H."/>
            <person name="Sun Y."/>
            <person name="Le M."/>
            <person name="Wang Q."/>
            <person name="Wei S."/>
            <person name="Zheng Y."/>
            <person name="Lin W."/>
            <person name="Duan Y."/>
            <person name="Cao H."/>
            <person name="Xiong S."/>
            <person name="Wang X."/>
            <person name="Wei L."/>
            <person name="Li C."/>
            <person name="Ma Q."/>
            <person name="Ju M."/>
            <person name="Zhao R."/>
            <person name="Li G."/>
            <person name="Mu C."/>
            <person name="Tian Q."/>
            <person name="Mei H."/>
            <person name="Zhang T."/>
            <person name="Gao T."/>
            <person name="Zhang H."/>
        </authorList>
    </citation>
    <scope>NUCLEOTIDE SEQUENCE</scope>
    <source>
        <strain evidence="3">G02</strain>
    </source>
</reference>
<dbReference type="PANTHER" id="PTHR46250">
    <property type="entry name" value="MYB/SANT-LIKE DNA-BINDING DOMAIN PROTEIN-RELATED"/>
    <property type="match status" value="1"/>
</dbReference>
<sequence>MFLTKPTSIPEDRLDVRWRWFKDCLDVLDGMYIDVRVSEHEKGSWEGSAADNRVLRDAIPRPNGLRVPSGSYNLCDNGYTNAEGFLTPYRGCVAIAPNSMNPSFTSTKDESSSRFPHRGAHKERSGTRRTWTLKEEEVLLNGLKMLVASGWKCDNGFHNDYLAQLEAHMSKAFPNCDLKAEPHISLKMHFWKKQYSTLVIMFSKSGLGWDESRNMIVVDDDNAWDEYVKVGQSLYYRMCVLYSFMLAFSPS</sequence>
<dbReference type="Pfam" id="PF12776">
    <property type="entry name" value="Myb_DNA-bind_3"/>
    <property type="match status" value="1"/>
</dbReference>
<organism evidence="3">
    <name type="scientific">Sesamum radiatum</name>
    <name type="common">Black benniseed</name>
    <dbReference type="NCBI Taxonomy" id="300843"/>
    <lineage>
        <taxon>Eukaryota</taxon>
        <taxon>Viridiplantae</taxon>
        <taxon>Streptophyta</taxon>
        <taxon>Embryophyta</taxon>
        <taxon>Tracheophyta</taxon>
        <taxon>Spermatophyta</taxon>
        <taxon>Magnoliopsida</taxon>
        <taxon>eudicotyledons</taxon>
        <taxon>Gunneridae</taxon>
        <taxon>Pentapetalae</taxon>
        <taxon>asterids</taxon>
        <taxon>lamiids</taxon>
        <taxon>Lamiales</taxon>
        <taxon>Pedaliaceae</taxon>
        <taxon>Sesamum</taxon>
    </lineage>
</organism>
<dbReference type="EMBL" id="JACGWJ010000006">
    <property type="protein sequence ID" value="KAL0414918.1"/>
    <property type="molecule type" value="Genomic_DNA"/>
</dbReference>
<reference evidence="3" key="1">
    <citation type="submission" date="2020-06" db="EMBL/GenBank/DDBJ databases">
        <authorList>
            <person name="Li T."/>
            <person name="Hu X."/>
            <person name="Zhang T."/>
            <person name="Song X."/>
            <person name="Zhang H."/>
            <person name="Dai N."/>
            <person name="Sheng W."/>
            <person name="Hou X."/>
            <person name="Wei L."/>
        </authorList>
    </citation>
    <scope>NUCLEOTIDE SEQUENCE</scope>
    <source>
        <strain evidence="3">G02</strain>
        <tissue evidence="3">Leaf</tissue>
    </source>
</reference>